<dbReference type="Proteomes" id="UP000321570">
    <property type="component" value="Unassembled WGS sequence"/>
</dbReference>
<keyword evidence="3" id="KW-1185">Reference proteome</keyword>
<proteinExistence type="predicted"/>
<reference evidence="2 3" key="1">
    <citation type="submission" date="2019-07" db="EMBL/GenBank/DDBJ databases">
        <authorList>
            <person name="Jastrzebski P J."/>
            <person name="Paukszto L."/>
            <person name="Jastrzebski P J."/>
        </authorList>
    </citation>
    <scope>NUCLEOTIDE SEQUENCE [LARGE SCALE GENOMIC DNA]</scope>
    <source>
        <strain evidence="2 3">WMS-il1</strain>
    </source>
</reference>
<evidence type="ECO:0000259" key="1">
    <source>
        <dbReference type="Pfam" id="PF17906"/>
    </source>
</evidence>
<dbReference type="InterPro" id="IPR041426">
    <property type="entry name" value="Mos1_HTH"/>
</dbReference>
<dbReference type="Pfam" id="PF17906">
    <property type="entry name" value="HTH_48"/>
    <property type="match status" value="1"/>
</dbReference>
<dbReference type="Gene3D" id="1.10.10.1450">
    <property type="match status" value="1"/>
</dbReference>
<gene>
    <name evidence="2" type="ORF">WMSIL1_LOCUS15142</name>
</gene>
<protein>
    <recommendedName>
        <fullName evidence="1">Mos1 transposase HTH domain-containing protein</fullName>
    </recommendedName>
</protein>
<evidence type="ECO:0000313" key="3">
    <source>
        <dbReference type="Proteomes" id="UP000321570"/>
    </source>
</evidence>
<dbReference type="AlphaFoldDB" id="A0A564ZE81"/>
<feature type="non-terminal residue" evidence="2">
    <location>
        <position position="1"/>
    </location>
</feature>
<sequence length="69" mass="8284">NKDHIRYILLFEFHKGNTASSAAKTLKNTYRNDIVNEKTCRRWFSPSRFKKDDFSLKDNRELDAQKTQF</sequence>
<accession>A0A564ZE81</accession>
<evidence type="ECO:0000313" key="2">
    <source>
        <dbReference type="EMBL" id="VUZ57669.1"/>
    </source>
</evidence>
<dbReference type="EMBL" id="CABIJS010000719">
    <property type="protein sequence ID" value="VUZ57669.1"/>
    <property type="molecule type" value="Genomic_DNA"/>
</dbReference>
<feature type="domain" description="Mos1 transposase HTH" evidence="1">
    <location>
        <begin position="2"/>
        <end position="53"/>
    </location>
</feature>
<organism evidence="2 3">
    <name type="scientific">Hymenolepis diminuta</name>
    <name type="common">Rat tapeworm</name>
    <dbReference type="NCBI Taxonomy" id="6216"/>
    <lineage>
        <taxon>Eukaryota</taxon>
        <taxon>Metazoa</taxon>
        <taxon>Spiralia</taxon>
        <taxon>Lophotrochozoa</taxon>
        <taxon>Platyhelminthes</taxon>
        <taxon>Cestoda</taxon>
        <taxon>Eucestoda</taxon>
        <taxon>Cyclophyllidea</taxon>
        <taxon>Hymenolepididae</taxon>
        <taxon>Hymenolepis</taxon>
    </lineage>
</organism>
<name>A0A564ZE81_HYMDI</name>